<gene>
    <name evidence="7" type="ORF">PPROV_000035200</name>
</gene>
<dbReference type="InterPro" id="IPR036400">
    <property type="entry name" value="Cyt_B5-like_heme/steroid_sf"/>
</dbReference>
<dbReference type="SUPFAM" id="SSF56645">
    <property type="entry name" value="Acyl-CoA dehydrogenase NM domain-like"/>
    <property type="match status" value="1"/>
</dbReference>
<dbReference type="SMART" id="SM01117">
    <property type="entry name" value="Cyt-b5"/>
    <property type="match status" value="1"/>
</dbReference>
<dbReference type="Pfam" id="PF02770">
    <property type="entry name" value="Acyl-CoA_dh_M"/>
    <property type="match status" value="1"/>
</dbReference>
<dbReference type="Gene3D" id="3.10.120.10">
    <property type="entry name" value="Cytochrome b5-like heme/steroid binding domain"/>
    <property type="match status" value="1"/>
</dbReference>
<dbReference type="InterPro" id="IPR009100">
    <property type="entry name" value="AcylCoA_DH/oxidase_NM_dom_sf"/>
</dbReference>
<evidence type="ECO:0000256" key="1">
    <source>
        <dbReference type="ARBA" id="ARBA00001974"/>
    </source>
</evidence>
<dbReference type="SUPFAM" id="SSF55856">
    <property type="entry name" value="Cytochrome b5-like heme/steroid binding domain"/>
    <property type="match status" value="1"/>
</dbReference>
<dbReference type="PANTHER" id="PTHR48083">
    <property type="entry name" value="MEDIUM-CHAIN SPECIFIC ACYL-COA DEHYDROGENASE, MITOCHONDRIAL-RELATED"/>
    <property type="match status" value="1"/>
</dbReference>
<dbReference type="Gene3D" id="1.20.140.10">
    <property type="entry name" value="Butyryl-CoA Dehydrogenase, subunit A, domain 3"/>
    <property type="match status" value="1"/>
</dbReference>
<dbReference type="InterPro" id="IPR006091">
    <property type="entry name" value="Acyl-CoA_Oxase/DH_mid-dom"/>
</dbReference>
<dbReference type="EMBL" id="BNJQ01000001">
    <property type="protein sequence ID" value="GHP01596.1"/>
    <property type="molecule type" value="Genomic_DNA"/>
</dbReference>
<keyword evidence="4" id="KW-0274">FAD</keyword>
<dbReference type="PROSITE" id="PS50255">
    <property type="entry name" value="CYTOCHROME_B5_2"/>
    <property type="match status" value="1"/>
</dbReference>
<dbReference type="Pfam" id="PF00173">
    <property type="entry name" value="Cyt-b5"/>
    <property type="match status" value="1"/>
</dbReference>
<comment type="similarity">
    <text evidence="2">Belongs to the acyl-CoA dehydrogenase family.</text>
</comment>
<evidence type="ECO:0000256" key="3">
    <source>
        <dbReference type="ARBA" id="ARBA00022630"/>
    </source>
</evidence>
<evidence type="ECO:0000313" key="7">
    <source>
        <dbReference type="EMBL" id="GHP01596.1"/>
    </source>
</evidence>
<dbReference type="InterPro" id="IPR036250">
    <property type="entry name" value="AcylCo_DH-like_C"/>
</dbReference>
<comment type="caution">
    <text evidence="7">The sequence shown here is derived from an EMBL/GenBank/DDBJ whole genome shotgun (WGS) entry which is preliminary data.</text>
</comment>
<dbReference type="InterPro" id="IPR037069">
    <property type="entry name" value="AcylCoA_DH/ox_N_sf"/>
</dbReference>
<dbReference type="InterPro" id="IPR009075">
    <property type="entry name" value="AcylCo_DH/oxidase_C"/>
</dbReference>
<dbReference type="InterPro" id="IPR001199">
    <property type="entry name" value="Cyt_B5-like_heme/steroid-bd"/>
</dbReference>
<proteinExistence type="inferred from homology"/>
<dbReference type="GO" id="GO:0050660">
    <property type="term" value="F:flavin adenine dinucleotide binding"/>
    <property type="evidence" value="ECO:0007669"/>
    <property type="project" value="InterPro"/>
</dbReference>
<dbReference type="InterPro" id="IPR013786">
    <property type="entry name" value="AcylCoA_DH/ox_N"/>
</dbReference>
<dbReference type="GO" id="GO:0005737">
    <property type="term" value="C:cytoplasm"/>
    <property type="evidence" value="ECO:0007669"/>
    <property type="project" value="TreeGrafter"/>
</dbReference>
<evidence type="ECO:0000313" key="8">
    <source>
        <dbReference type="Proteomes" id="UP000660262"/>
    </source>
</evidence>
<dbReference type="AlphaFoldDB" id="A0A830H3B3"/>
<evidence type="ECO:0000256" key="5">
    <source>
        <dbReference type="ARBA" id="ARBA00023002"/>
    </source>
</evidence>
<dbReference type="PANTHER" id="PTHR48083:SF28">
    <property type="entry name" value="ACYL-COA DEHYDROGENASE FAMILY PROTEIN (AFU_ORTHOLOGUE AFUA_6G10880)-RELATED"/>
    <property type="match status" value="1"/>
</dbReference>
<protein>
    <recommendedName>
        <fullName evidence="6">Cytochrome b5 heme-binding domain-containing protein</fullName>
    </recommendedName>
</protein>
<evidence type="ECO:0000256" key="4">
    <source>
        <dbReference type="ARBA" id="ARBA00022827"/>
    </source>
</evidence>
<dbReference type="InterPro" id="IPR050741">
    <property type="entry name" value="Acyl-CoA_dehydrogenase"/>
</dbReference>
<dbReference type="Proteomes" id="UP000660262">
    <property type="component" value="Unassembled WGS sequence"/>
</dbReference>
<organism evidence="7 8">
    <name type="scientific">Pycnococcus provasolii</name>
    <dbReference type="NCBI Taxonomy" id="41880"/>
    <lineage>
        <taxon>Eukaryota</taxon>
        <taxon>Viridiplantae</taxon>
        <taxon>Chlorophyta</taxon>
        <taxon>Pseudoscourfieldiophyceae</taxon>
        <taxon>Pseudoscourfieldiales</taxon>
        <taxon>Pycnococcaceae</taxon>
        <taxon>Pycnococcus</taxon>
    </lineage>
</organism>
<dbReference type="Pfam" id="PF02771">
    <property type="entry name" value="Acyl-CoA_dh_N"/>
    <property type="match status" value="1"/>
</dbReference>
<keyword evidence="3" id="KW-0285">Flavoprotein</keyword>
<reference evidence="7" key="1">
    <citation type="submission" date="2020-10" db="EMBL/GenBank/DDBJ databases">
        <title>Unveiling of a novel bifunctional photoreceptor, Dualchrome1, isolated from a cosmopolitan green alga.</title>
        <authorList>
            <person name="Suzuki S."/>
            <person name="Kawachi M."/>
        </authorList>
    </citation>
    <scope>NUCLEOTIDE SEQUENCE</scope>
    <source>
        <strain evidence="7">NIES 2893</strain>
    </source>
</reference>
<dbReference type="Pfam" id="PF00441">
    <property type="entry name" value="Acyl-CoA_dh_1"/>
    <property type="match status" value="1"/>
</dbReference>
<keyword evidence="5" id="KW-0560">Oxidoreductase</keyword>
<dbReference type="GO" id="GO:0033539">
    <property type="term" value="P:fatty acid beta-oxidation using acyl-CoA dehydrogenase"/>
    <property type="evidence" value="ECO:0007669"/>
    <property type="project" value="TreeGrafter"/>
</dbReference>
<keyword evidence="8" id="KW-1185">Reference proteome</keyword>
<feature type="domain" description="Cytochrome b5 heme-binding" evidence="6">
    <location>
        <begin position="1"/>
        <end position="84"/>
    </location>
</feature>
<dbReference type="InterPro" id="IPR046373">
    <property type="entry name" value="Acyl-CoA_Oxase/DH_mid-dom_sf"/>
</dbReference>
<dbReference type="GO" id="GO:0003995">
    <property type="term" value="F:acyl-CoA dehydrogenase activity"/>
    <property type="evidence" value="ECO:0007669"/>
    <property type="project" value="TreeGrafter"/>
</dbReference>
<name>A0A830H3B3_9CHLO</name>
<accession>A0A830H3B3</accession>
<evidence type="ECO:0000256" key="2">
    <source>
        <dbReference type="ARBA" id="ARBA00009347"/>
    </source>
</evidence>
<dbReference type="Gene3D" id="1.10.540.10">
    <property type="entry name" value="Acyl-CoA dehydrogenase/oxidase, N-terminal domain"/>
    <property type="match status" value="1"/>
</dbReference>
<dbReference type="OrthoDB" id="9988775at2759"/>
<dbReference type="Gene3D" id="2.40.110.10">
    <property type="entry name" value="Butyryl-CoA Dehydrogenase, subunit A, domain 2"/>
    <property type="match status" value="1"/>
</dbReference>
<dbReference type="SUPFAM" id="SSF47203">
    <property type="entry name" value="Acyl-CoA dehydrogenase C-terminal domain-like"/>
    <property type="match status" value="1"/>
</dbReference>
<evidence type="ECO:0000259" key="6">
    <source>
        <dbReference type="PROSITE" id="PS50255"/>
    </source>
</evidence>
<sequence>MASSTIGASNVSITAAQLAQQPNWIVVDNHVLDIAKFASIHPGGAHVFANFRAGANDATAAFFALHTTDVLRKYIPRLRVGVLEGAQANDAPSSRDFVNPVGLAPSERPGYATSPYYNASHAAFRKVVRKFTQTEIRDEALANDVTGKAPSSEMFEKLGAHGYLALRLGPSPVLAAVYPGPLPGGIKPSEYDYFHELIVAEELATLGTPGYADGIGGGLSIGLPPVAMFGTDALRRKVLPEVLSGKKKICLAISEAGAGSDVANIGCKAELSEDGRHFVVTGAKKWITNGMFADYFTTAVRTSGPGMGGITLLLIERSEGVSTRLIKSMYSSSAGTAYVLFDHVRVPVENVLGKVGQGFKCIMFNFNHERWVMCATIVAYSRVLLDEAMRWAFVRKVFGKALIEQPVIREKLANMTSRIEAAHAWVESVTFQMCQDSKAKHLAGQIALLKAHCSEVMWKCVDDAQQVLGGRGITQSGMGAKVERIAAYAKLGAILGGSEEILRDLGVREMAKETSAVNANNRVSARM</sequence>
<comment type="cofactor">
    <cofactor evidence="1">
        <name>FAD</name>
        <dbReference type="ChEBI" id="CHEBI:57692"/>
    </cofactor>
</comment>